<reference evidence="3 4" key="1">
    <citation type="journal article" date="2024" name="Science">
        <title>Giant polyketide synthase enzymes in the biosynthesis of giant marine polyether toxins.</title>
        <authorList>
            <person name="Fallon T.R."/>
            <person name="Shende V.V."/>
            <person name="Wierzbicki I.H."/>
            <person name="Pendleton A.L."/>
            <person name="Watervoot N.F."/>
            <person name="Auber R.P."/>
            <person name="Gonzalez D.J."/>
            <person name="Wisecaver J.H."/>
            <person name="Moore B.S."/>
        </authorList>
    </citation>
    <scope>NUCLEOTIDE SEQUENCE [LARGE SCALE GENOMIC DNA]</scope>
    <source>
        <strain evidence="3 4">12B1</strain>
    </source>
</reference>
<keyword evidence="4" id="KW-1185">Reference proteome</keyword>
<dbReference type="AlphaFoldDB" id="A0AB34JK55"/>
<evidence type="ECO:0000313" key="3">
    <source>
        <dbReference type="EMBL" id="KAL1521960.1"/>
    </source>
</evidence>
<accession>A0AB34JK55</accession>
<evidence type="ECO:0000313" key="4">
    <source>
        <dbReference type="Proteomes" id="UP001515480"/>
    </source>
</evidence>
<feature type="region of interest" description="Disordered" evidence="1">
    <location>
        <begin position="141"/>
        <end position="164"/>
    </location>
</feature>
<dbReference type="EMBL" id="JBGBPQ010000007">
    <property type="protein sequence ID" value="KAL1521960.1"/>
    <property type="molecule type" value="Genomic_DNA"/>
</dbReference>
<organism evidence="3 4">
    <name type="scientific">Prymnesium parvum</name>
    <name type="common">Toxic golden alga</name>
    <dbReference type="NCBI Taxonomy" id="97485"/>
    <lineage>
        <taxon>Eukaryota</taxon>
        <taxon>Haptista</taxon>
        <taxon>Haptophyta</taxon>
        <taxon>Prymnesiophyceae</taxon>
        <taxon>Prymnesiales</taxon>
        <taxon>Prymnesiaceae</taxon>
        <taxon>Prymnesium</taxon>
    </lineage>
</organism>
<sequence>MPSLPSIEDLTLTVFSAGGLYFLADFALRKWRQAADAPCSFRLSSLGCAANAPNVTCALREGRWWAGCLAFDEAGAPLARPRPPRHPPVLPGASLCSSARADDDDYAWMIGLLAAAACWLVLGAAVLLCWLCGGVARQEEEGDAPSAAREKPSREAAAASQAST</sequence>
<dbReference type="Proteomes" id="UP001515480">
    <property type="component" value="Unassembled WGS sequence"/>
</dbReference>
<keyword evidence="2" id="KW-0812">Transmembrane</keyword>
<comment type="caution">
    <text evidence="3">The sequence shown here is derived from an EMBL/GenBank/DDBJ whole genome shotgun (WGS) entry which is preliminary data.</text>
</comment>
<keyword evidence="2" id="KW-0472">Membrane</keyword>
<name>A0AB34JK55_PRYPA</name>
<proteinExistence type="predicted"/>
<gene>
    <name evidence="3" type="ORF">AB1Y20_021606</name>
</gene>
<evidence type="ECO:0000256" key="2">
    <source>
        <dbReference type="SAM" id="Phobius"/>
    </source>
</evidence>
<keyword evidence="2" id="KW-1133">Transmembrane helix</keyword>
<evidence type="ECO:0000256" key="1">
    <source>
        <dbReference type="SAM" id="MobiDB-lite"/>
    </source>
</evidence>
<protein>
    <submittedName>
        <fullName evidence="3">Uncharacterized protein</fullName>
    </submittedName>
</protein>
<feature type="transmembrane region" description="Helical" evidence="2">
    <location>
        <begin position="106"/>
        <end position="131"/>
    </location>
</feature>